<sequence>MNTLSAIRGACLVTLGGAALTACSSMNSVPTIDTVLLDRTGQNGRACIDASDINGFGVLEKDVISIDARQKYYLATVMPGCNDLALSPRALFHERFGEVCGGGMDSMRTGGDKCTLKHIYEFDDRSAAFAAHEEAIKRQKALRDAEQ</sequence>
<protein>
    <submittedName>
        <fullName evidence="2">DUF6491 family protein</fullName>
    </submittedName>
</protein>
<feature type="chain" id="PRO_5045959307" evidence="1">
    <location>
        <begin position="22"/>
        <end position="147"/>
    </location>
</feature>
<organism evidence="2 3">
    <name type="scientific">Gilvimarinus algae</name>
    <dbReference type="NCBI Taxonomy" id="3058037"/>
    <lineage>
        <taxon>Bacteria</taxon>
        <taxon>Pseudomonadati</taxon>
        <taxon>Pseudomonadota</taxon>
        <taxon>Gammaproteobacteria</taxon>
        <taxon>Cellvibrionales</taxon>
        <taxon>Cellvibrionaceae</taxon>
        <taxon>Gilvimarinus</taxon>
    </lineage>
</organism>
<dbReference type="Pfam" id="PF20101">
    <property type="entry name" value="DUF6491"/>
    <property type="match status" value="1"/>
</dbReference>
<dbReference type="EMBL" id="JAULRT010000060">
    <property type="protein sequence ID" value="MDO3383101.1"/>
    <property type="molecule type" value="Genomic_DNA"/>
</dbReference>
<keyword evidence="3" id="KW-1185">Reference proteome</keyword>
<keyword evidence="1" id="KW-0732">Signal</keyword>
<dbReference type="RefSeq" id="WP_302713811.1">
    <property type="nucleotide sequence ID" value="NZ_JAULRT010000060.1"/>
</dbReference>
<accession>A0ABT8TG89</accession>
<reference evidence="2" key="1">
    <citation type="submission" date="2023-07" db="EMBL/GenBank/DDBJ databases">
        <title>Gilvimarinus algae sp. nov., isolated from the surface of Kelp.</title>
        <authorList>
            <person name="Sun Y.Y."/>
            <person name="Gong Y."/>
            <person name="Du Z.J."/>
        </authorList>
    </citation>
    <scope>NUCLEOTIDE SEQUENCE</scope>
    <source>
        <strain evidence="2">SDUM040014</strain>
    </source>
</reference>
<proteinExistence type="predicted"/>
<feature type="signal peptide" evidence="1">
    <location>
        <begin position="1"/>
        <end position="21"/>
    </location>
</feature>
<evidence type="ECO:0000256" key="1">
    <source>
        <dbReference type="SAM" id="SignalP"/>
    </source>
</evidence>
<gene>
    <name evidence="2" type="ORF">QWI16_13055</name>
</gene>
<evidence type="ECO:0000313" key="2">
    <source>
        <dbReference type="EMBL" id="MDO3383101.1"/>
    </source>
</evidence>
<comment type="caution">
    <text evidence="2">The sequence shown here is derived from an EMBL/GenBank/DDBJ whole genome shotgun (WGS) entry which is preliminary data.</text>
</comment>
<name>A0ABT8TG89_9GAMM</name>
<dbReference type="InterPro" id="IPR045500">
    <property type="entry name" value="DUF6491"/>
</dbReference>
<dbReference type="Proteomes" id="UP001168380">
    <property type="component" value="Unassembled WGS sequence"/>
</dbReference>
<evidence type="ECO:0000313" key="3">
    <source>
        <dbReference type="Proteomes" id="UP001168380"/>
    </source>
</evidence>